<name>A0A3S4ASP8_9PEZI</name>
<dbReference type="AlphaFoldDB" id="A0A3S4ASP8"/>
<reference evidence="1 2" key="1">
    <citation type="submission" date="2018-04" db="EMBL/GenBank/DDBJ databases">
        <authorList>
            <person name="Huttner S."/>
            <person name="Dainat J."/>
        </authorList>
    </citation>
    <scope>NUCLEOTIDE SEQUENCE [LARGE SCALE GENOMIC DNA]</scope>
</reference>
<evidence type="ECO:0000313" key="2">
    <source>
        <dbReference type="Proteomes" id="UP000289323"/>
    </source>
</evidence>
<protein>
    <submittedName>
        <fullName evidence="1">0340ff46-21c8-4056-b192-92b826118123</fullName>
    </submittedName>
</protein>
<proteinExistence type="predicted"/>
<sequence length="107" mass="11662">MTVRMHPGAMIGGATLQLSATFTSQDRFNQDASALHAMIPTMSDSARATTSINQTVLAPFSAKLAELGIPFRVQYSTLLYFDYYNTYMGPCLSFAAPITPQVDIMMA</sequence>
<evidence type="ECO:0000313" key="1">
    <source>
        <dbReference type="EMBL" id="SPQ25013.1"/>
    </source>
</evidence>
<gene>
    <name evidence="1" type="ORF">TT172_LOCUS7432</name>
</gene>
<dbReference type="Proteomes" id="UP000289323">
    <property type="component" value="Unassembled WGS sequence"/>
</dbReference>
<accession>A0A3S4ASP8</accession>
<organism evidence="1 2">
    <name type="scientific">Thermothielavioides terrestris</name>
    <dbReference type="NCBI Taxonomy" id="2587410"/>
    <lineage>
        <taxon>Eukaryota</taxon>
        <taxon>Fungi</taxon>
        <taxon>Dikarya</taxon>
        <taxon>Ascomycota</taxon>
        <taxon>Pezizomycotina</taxon>
        <taxon>Sordariomycetes</taxon>
        <taxon>Sordariomycetidae</taxon>
        <taxon>Sordariales</taxon>
        <taxon>Chaetomiaceae</taxon>
        <taxon>Thermothielavioides</taxon>
    </lineage>
</organism>
<dbReference type="EMBL" id="OUUZ01000014">
    <property type="protein sequence ID" value="SPQ25013.1"/>
    <property type="molecule type" value="Genomic_DNA"/>
</dbReference>